<organism evidence="5 6">
    <name type="scientific">Tenacibaculum adriaticum</name>
    <dbReference type="NCBI Taxonomy" id="413713"/>
    <lineage>
        <taxon>Bacteria</taxon>
        <taxon>Pseudomonadati</taxon>
        <taxon>Bacteroidota</taxon>
        <taxon>Flavobacteriia</taxon>
        <taxon>Flavobacteriales</taxon>
        <taxon>Flavobacteriaceae</taxon>
        <taxon>Tenacibaculum</taxon>
    </lineage>
</organism>
<dbReference type="AlphaFoldDB" id="A0A5S5DUP7"/>
<evidence type="ECO:0000256" key="3">
    <source>
        <dbReference type="SAM" id="Phobius"/>
    </source>
</evidence>
<dbReference type="Gene3D" id="2.40.30.170">
    <property type="match status" value="1"/>
</dbReference>
<comment type="caution">
    <text evidence="5">The sequence shown here is derived from an EMBL/GenBank/DDBJ whole genome shotgun (WGS) entry which is preliminary data.</text>
</comment>
<dbReference type="Gene3D" id="2.40.420.20">
    <property type="match status" value="1"/>
</dbReference>
<accession>A0A5S5DUP7</accession>
<name>A0A5S5DUP7_9FLAO</name>
<dbReference type="PANTHER" id="PTHR32347:SF23">
    <property type="entry name" value="BLL5650 PROTEIN"/>
    <property type="match status" value="1"/>
</dbReference>
<dbReference type="PANTHER" id="PTHR32347">
    <property type="entry name" value="EFFLUX SYSTEM COMPONENT YKNX-RELATED"/>
    <property type="match status" value="1"/>
</dbReference>
<feature type="domain" description="Multidrug resistance protein MdtA-like C-terminal permuted SH3" evidence="4">
    <location>
        <begin position="356"/>
        <end position="403"/>
    </location>
</feature>
<feature type="transmembrane region" description="Helical" evidence="3">
    <location>
        <begin position="15"/>
        <end position="33"/>
    </location>
</feature>
<comment type="subcellular location">
    <subcellularLocation>
        <location evidence="1">Cell envelope</location>
    </subcellularLocation>
</comment>
<keyword evidence="3" id="KW-0812">Transmembrane</keyword>
<sequence>MDKIIQPKNKKTKKMLVWGIPTIVLLGVILMNLTRKKQVNLERNNVTIREVSRGDFEDVVLFNSTVEPKTSVFVNVIQGGSVAEVFVESGQTVKKGTPLLRVYNPNAELNYLTQETAIVEQINNLRNIRMNIKNQQLSLDQQLLSINNDFKNAERQYVLDTTLYSKEVIAKNDYQKSTQAYQFQKKRNGVIKKSVSEEKKSRDTQLSHINISINNMQKSLELLRRNKENFTVKAPVTGQLSSFNPILGESYNQGQSVGKINVLDGYKLVASVDEYYISKLREDVNGRVAVNSKNYDIVLNKIFPEVVNGQFRVELKFKQDTIPAGIKRGMSLNTKVFLSGNSKALLLSKGLFYQSSNGKWVFVLNSENKAVKRKVRIGRENPFYYEVLEGLQEGDKVITSNYDDFKEVEEINIK</sequence>
<evidence type="ECO:0000259" key="4">
    <source>
        <dbReference type="Pfam" id="PF25967"/>
    </source>
</evidence>
<dbReference type="Pfam" id="PF25967">
    <property type="entry name" value="RND-MFP_C"/>
    <property type="match status" value="1"/>
</dbReference>
<dbReference type="RefSeq" id="WP_148870644.1">
    <property type="nucleotide sequence ID" value="NZ_VNIA01000003.1"/>
</dbReference>
<keyword evidence="3" id="KW-0472">Membrane</keyword>
<proteinExistence type="predicted"/>
<dbReference type="InterPro" id="IPR058627">
    <property type="entry name" value="MdtA-like_C"/>
</dbReference>
<evidence type="ECO:0000256" key="1">
    <source>
        <dbReference type="ARBA" id="ARBA00004196"/>
    </source>
</evidence>
<keyword evidence="6" id="KW-1185">Reference proteome</keyword>
<dbReference type="InterPro" id="IPR050465">
    <property type="entry name" value="UPF0194_transport"/>
</dbReference>
<evidence type="ECO:0000313" key="5">
    <source>
        <dbReference type="EMBL" id="TYP98339.1"/>
    </source>
</evidence>
<dbReference type="Gene3D" id="1.10.287.470">
    <property type="entry name" value="Helix hairpin bin"/>
    <property type="match status" value="1"/>
</dbReference>
<gene>
    <name evidence="5" type="ORF">C7447_103515</name>
</gene>
<dbReference type="EMBL" id="VNIA01000003">
    <property type="protein sequence ID" value="TYP98339.1"/>
    <property type="molecule type" value="Genomic_DNA"/>
</dbReference>
<dbReference type="GO" id="GO:0030313">
    <property type="term" value="C:cell envelope"/>
    <property type="evidence" value="ECO:0007669"/>
    <property type="project" value="UniProtKB-SubCell"/>
</dbReference>
<protein>
    <submittedName>
        <fullName evidence="5">HlyD family secretion protein</fullName>
    </submittedName>
</protein>
<dbReference type="Gene3D" id="2.40.50.100">
    <property type="match status" value="1"/>
</dbReference>
<keyword evidence="2" id="KW-0175">Coiled coil</keyword>
<evidence type="ECO:0000256" key="2">
    <source>
        <dbReference type="ARBA" id="ARBA00023054"/>
    </source>
</evidence>
<dbReference type="OrthoDB" id="1957187at2"/>
<keyword evidence="3" id="KW-1133">Transmembrane helix</keyword>
<reference evidence="5 6" key="1">
    <citation type="submission" date="2019-07" db="EMBL/GenBank/DDBJ databases">
        <title>Genomic Encyclopedia of Type Strains, Phase IV (KMG-IV): sequencing the most valuable type-strain genomes for metagenomic binning, comparative biology and taxonomic classification.</title>
        <authorList>
            <person name="Goeker M."/>
        </authorList>
    </citation>
    <scope>NUCLEOTIDE SEQUENCE [LARGE SCALE GENOMIC DNA]</scope>
    <source>
        <strain evidence="5 6">DSM 18961</strain>
    </source>
</reference>
<evidence type="ECO:0000313" key="6">
    <source>
        <dbReference type="Proteomes" id="UP000323136"/>
    </source>
</evidence>
<dbReference type="Proteomes" id="UP000323136">
    <property type="component" value="Unassembled WGS sequence"/>
</dbReference>